<dbReference type="GO" id="GO:0006094">
    <property type="term" value="P:gluconeogenesis"/>
    <property type="evidence" value="ECO:0007669"/>
    <property type="project" value="TreeGrafter"/>
</dbReference>
<evidence type="ECO:0000256" key="7">
    <source>
        <dbReference type="PIRSR" id="PIRSR000724-2"/>
    </source>
</evidence>
<dbReference type="PANTHER" id="PTHR11406">
    <property type="entry name" value="PHOSPHOGLYCERATE KINASE"/>
    <property type="match status" value="1"/>
</dbReference>
<dbReference type="PRINTS" id="PR00477">
    <property type="entry name" value="PHGLYCKINASE"/>
</dbReference>
<dbReference type="InterPro" id="IPR036043">
    <property type="entry name" value="Phosphoglycerate_kinase_sf"/>
</dbReference>
<evidence type="ECO:0000256" key="6">
    <source>
        <dbReference type="ARBA" id="ARBA00022840"/>
    </source>
</evidence>
<evidence type="ECO:0000256" key="5">
    <source>
        <dbReference type="ARBA" id="ARBA00022777"/>
    </source>
</evidence>
<keyword evidence="6 7" id="KW-0067">ATP-binding</keyword>
<proteinExistence type="inferred from homology"/>
<dbReference type="InterPro" id="IPR015824">
    <property type="entry name" value="Phosphoglycerate_kinase_N"/>
</dbReference>
<evidence type="ECO:0000256" key="3">
    <source>
        <dbReference type="ARBA" id="ARBA00022679"/>
    </source>
</evidence>
<evidence type="ECO:0000256" key="4">
    <source>
        <dbReference type="ARBA" id="ARBA00022741"/>
    </source>
</evidence>
<comment type="caution">
    <text evidence="9">The sequence shown here is derived from an EMBL/GenBank/DDBJ whole genome shotgun (WGS) entry which is preliminary data.</text>
</comment>
<accession>A0A1F6E4X1</accession>
<reference evidence="9 10" key="1">
    <citation type="journal article" date="2016" name="Nat. Commun.">
        <title>Thousands of microbial genomes shed light on interconnected biogeochemical processes in an aquifer system.</title>
        <authorList>
            <person name="Anantharaman K."/>
            <person name="Brown C.T."/>
            <person name="Hug L.A."/>
            <person name="Sharon I."/>
            <person name="Castelle C.J."/>
            <person name="Probst A.J."/>
            <person name="Thomas B.C."/>
            <person name="Singh A."/>
            <person name="Wilkins M.J."/>
            <person name="Karaoz U."/>
            <person name="Brodie E.L."/>
            <person name="Williams K.H."/>
            <person name="Hubbard S.S."/>
            <person name="Banfield J.F."/>
        </authorList>
    </citation>
    <scope>NUCLEOTIDE SEQUENCE [LARGE SCALE GENOMIC DNA]</scope>
</reference>
<keyword evidence="3 8" id="KW-0808">Transferase</keyword>
<organism evidence="9 10">
    <name type="scientific">Candidatus Kaiserbacteria bacterium RIFCSPHIGHO2_02_FULL_56_30</name>
    <dbReference type="NCBI Taxonomy" id="1798499"/>
    <lineage>
        <taxon>Bacteria</taxon>
        <taxon>Candidatus Kaiseribacteriota</taxon>
    </lineage>
</organism>
<protein>
    <recommendedName>
        <fullName evidence="2 8">Phosphoglycerate kinase</fullName>
        <ecNumber evidence="2 8">2.7.2.3</ecNumber>
    </recommendedName>
</protein>
<dbReference type="GO" id="GO:0043531">
    <property type="term" value="F:ADP binding"/>
    <property type="evidence" value="ECO:0007669"/>
    <property type="project" value="TreeGrafter"/>
</dbReference>
<evidence type="ECO:0000313" key="9">
    <source>
        <dbReference type="EMBL" id="OGG68686.1"/>
    </source>
</evidence>
<evidence type="ECO:0000256" key="1">
    <source>
        <dbReference type="ARBA" id="ARBA00000642"/>
    </source>
</evidence>
<dbReference type="GO" id="GO:0005524">
    <property type="term" value="F:ATP binding"/>
    <property type="evidence" value="ECO:0007669"/>
    <property type="project" value="UniProtKB-KW"/>
</dbReference>
<feature type="binding site" evidence="7">
    <location>
        <begin position="317"/>
        <end position="320"/>
    </location>
    <ligand>
        <name>ATP</name>
        <dbReference type="ChEBI" id="CHEBI:30616"/>
    </ligand>
</feature>
<evidence type="ECO:0000256" key="2">
    <source>
        <dbReference type="ARBA" id="ARBA00013061"/>
    </source>
</evidence>
<dbReference type="Proteomes" id="UP000177107">
    <property type="component" value="Unassembled WGS sequence"/>
</dbReference>
<dbReference type="Gene3D" id="3.40.50.1260">
    <property type="entry name" value="Phosphoglycerate kinase, N-terminal domain"/>
    <property type="match status" value="3"/>
</dbReference>
<dbReference type="GO" id="GO:0006096">
    <property type="term" value="P:glycolytic process"/>
    <property type="evidence" value="ECO:0007669"/>
    <property type="project" value="InterPro"/>
</dbReference>
<dbReference type="SUPFAM" id="SSF53748">
    <property type="entry name" value="Phosphoglycerate kinase"/>
    <property type="match status" value="1"/>
</dbReference>
<dbReference type="InterPro" id="IPR001576">
    <property type="entry name" value="Phosphoglycerate_kinase"/>
</dbReference>
<dbReference type="EC" id="2.7.2.3" evidence="2 8"/>
<feature type="binding site" evidence="7">
    <location>
        <position position="292"/>
    </location>
    <ligand>
        <name>ATP</name>
        <dbReference type="ChEBI" id="CHEBI:30616"/>
    </ligand>
</feature>
<dbReference type="AlphaFoldDB" id="A0A1F6E4X1"/>
<dbReference type="Pfam" id="PF00162">
    <property type="entry name" value="PGK"/>
    <property type="match status" value="1"/>
</dbReference>
<evidence type="ECO:0000313" key="10">
    <source>
        <dbReference type="Proteomes" id="UP000177107"/>
    </source>
</evidence>
<dbReference type="PANTHER" id="PTHR11406:SF23">
    <property type="entry name" value="PHOSPHOGLYCERATE KINASE 1, CHLOROPLASTIC-RELATED"/>
    <property type="match status" value="1"/>
</dbReference>
<comment type="catalytic activity">
    <reaction evidence="1 8">
        <text>(2R)-3-phosphoglycerate + ATP = (2R)-3-phospho-glyceroyl phosphate + ADP</text>
        <dbReference type="Rhea" id="RHEA:14801"/>
        <dbReference type="ChEBI" id="CHEBI:30616"/>
        <dbReference type="ChEBI" id="CHEBI:57604"/>
        <dbReference type="ChEBI" id="CHEBI:58272"/>
        <dbReference type="ChEBI" id="CHEBI:456216"/>
        <dbReference type="EC" id="2.7.2.3"/>
    </reaction>
</comment>
<dbReference type="PIRSF" id="PIRSF000724">
    <property type="entry name" value="Pgk"/>
    <property type="match status" value="1"/>
</dbReference>
<dbReference type="STRING" id="1798499.A3C95_00810"/>
<feature type="binding site" evidence="7">
    <location>
        <position position="194"/>
    </location>
    <ligand>
        <name>ATP</name>
        <dbReference type="ChEBI" id="CHEBI:30616"/>
    </ligand>
</feature>
<comment type="similarity">
    <text evidence="8">Belongs to the phosphoglycerate kinase family.</text>
</comment>
<dbReference type="GO" id="GO:0005829">
    <property type="term" value="C:cytosol"/>
    <property type="evidence" value="ECO:0007669"/>
    <property type="project" value="TreeGrafter"/>
</dbReference>
<name>A0A1F6E4X1_9BACT</name>
<dbReference type="EMBL" id="MFLM01000005">
    <property type="protein sequence ID" value="OGG68686.1"/>
    <property type="molecule type" value="Genomic_DNA"/>
</dbReference>
<evidence type="ECO:0000256" key="8">
    <source>
        <dbReference type="RuleBase" id="RU000532"/>
    </source>
</evidence>
<keyword evidence="4" id="KW-0547">Nucleotide-binding</keyword>
<dbReference type="GO" id="GO:0004618">
    <property type="term" value="F:phosphoglycerate kinase activity"/>
    <property type="evidence" value="ECO:0007669"/>
    <property type="project" value="UniProtKB-EC"/>
</dbReference>
<keyword evidence="5 8" id="KW-0418">Kinase</keyword>
<sequence length="359" mass="38557">MMRSITEIPVLHNIPVLVRAALNVPLEGGRVASEYRLRRALPTIVYLRERGARVVLASHIGDTSTATLRPVVEELEKLIGPVAFCEVPVGARAREAVRVLRPGEVLVLENLRRDPGEVAGSIEFARELAALADVFVQDSFDTCHRAHASIVRLPALLPAYAGFELLDEIRELSKALSPRHPSFAIIGGAKFSTKEAVLTRLLATYDHVFVGGALANDFLKAKGQEVGESLISDTSPDELQKVLAHPRLLLPIDSRIEDGRIEDHGPKTIELLVDLVNNARTILWNGPLGEYEKGFTAATDAVAEAIAGSGAYSVVGGGDTAVELERRGLLERYSFVSIGGGAMLEFLAKGTLPGLAALG</sequence>
<gene>
    <name evidence="9" type="ORF">A3C95_00810</name>
</gene>